<dbReference type="InterPro" id="IPR000528">
    <property type="entry name" value="Plant_nsLTP"/>
</dbReference>
<evidence type="ECO:0000256" key="7">
    <source>
        <dbReference type="SAM" id="SignalP"/>
    </source>
</evidence>
<accession>A0AA88D3X0</accession>
<evidence type="ECO:0000256" key="2">
    <source>
        <dbReference type="ARBA" id="ARBA00009748"/>
    </source>
</evidence>
<evidence type="ECO:0000259" key="8">
    <source>
        <dbReference type="SMART" id="SM00499"/>
    </source>
</evidence>
<keyword evidence="7" id="KW-0732">Signal</keyword>
<dbReference type="InterPro" id="IPR016140">
    <property type="entry name" value="Bifunc_inhib/LTP/seed_store"/>
</dbReference>
<comment type="function">
    <text evidence="1 6">Plant non-specific lipid-transfer proteins transfer phospholipids as well as galactolipids across membranes. May play a role in wax or cutin deposition in the cell walls of expanding epidermal cells and certain secretory tissues.</text>
</comment>
<keyword evidence="5" id="KW-1015">Disulfide bond</keyword>
<evidence type="ECO:0000256" key="1">
    <source>
        <dbReference type="ARBA" id="ARBA00003211"/>
    </source>
</evidence>
<evidence type="ECO:0000256" key="3">
    <source>
        <dbReference type="ARBA" id="ARBA00022448"/>
    </source>
</evidence>
<feature type="chain" id="PRO_5041700688" description="Non-specific lipid-transfer protein" evidence="7">
    <location>
        <begin position="20"/>
        <end position="123"/>
    </location>
</feature>
<reference evidence="9" key="1">
    <citation type="submission" date="2023-07" db="EMBL/GenBank/DDBJ databases">
        <title>draft genome sequence of fig (Ficus carica).</title>
        <authorList>
            <person name="Takahashi T."/>
            <person name="Nishimura K."/>
        </authorList>
    </citation>
    <scope>NUCLEOTIDE SEQUENCE</scope>
</reference>
<comment type="caution">
    <text evidence="9">The sequence shown here is derived from an EMBL/GenBank/DDBJ whole genome shotgun (WGS) entry which is preliminary data.</text>
</comment>
<keyword evidence="3 6" id="KW-0813">Transport</keyword>
<gene>
    <name evidence="9" type="ORF">TIFTF001_009787</name>
</gene>
<proteinExistence type="inferred from homology"/>
<dbReference type="Gene3D" id="1.10.110.10">
    <property type="entry name" value="Plant lipid-transfer and hydrophobic proteins"/>
    <property type="match status" value="1"/>
</dbReference>
<dbReference type="SUPFAM" id="SSF47699">
    <property type="entry name" value="Bifunctional inhibitor/lipid-transfer protein/seed storage 2S albumin"/>
    <property type="match status" value="1"/>
</dbReference>
<dbReference type="PRINTS" id="PR00382">
    <property type="entry name" value="LIPIDTRNSFER"/>
</dbReference>
<dbReference type="GO" id="GO:0008289">
    <property type="term" value="F:lipid binding"/>
    <property type="evidence" value="ECO:0007669"/>
    <property type="project" value="UniProtKB-KW"/>
</dbReference>
<dbReference type="SMART" id="SM00499">
    <property type="entry name" value="AAI"/>
    <property type="match status" value="1"/>
</dbReference>
<evidence type="ECO:0000256" key="4">
    <source>
        <dbReference type="ARBA" id="ARBA00023121"/>
    </source>
</evidence>
<protein>
    <recommendedName>
        <fullName evidence="6">Non-specific lipid-transfer protein</fullName>
    </recommendedName>
</protein>
<dbReference type="CDD" id="cd01960">
    <property type="entry name" value="nsLTP1"/>
    <property type="match status" value="1"/>
</dbReference>
<organism evidence="9 10">
    <name type="scientific">Ficus carica</name>
    <name type="common">Common fig</name>
    <dbReference type="NCBI Taxonomy" id="3494"/>
    <lineage>
        <taxon>Eukaryota</taxon>
        <taxon>Viridiplantae</taxon>
        <taxon>Streptophyta</taxon>
        <taxon>Embryophyta</taxon>
        <taxon>Tracheophyta</taxon>
        <taxon>Spermatophyta</taxon>
        <taxon>Magnoliopsida</taxon>
        <taxon>eudicotyledons</taxon>
        <taxon>Gunneridae</taxon>
        <taxon>Pentapetalae</taxon>
        <taxon>rosids</taxon>
        <taxon>fabids</taxon>
        <taxon>Rosales</taxon>
        <taxon>Moraceae</taxon>
        <taxon>Ficeae</taxon>
        <taxon>Ficus</taxon>
    </lineage>
</organism>
<evidence type="ECO:0000256" key="5">
    <source>
        <dbReference type="ARBA" id="ARBA00023157"/>
    </source>
</evidence>
<feature type="signal peptide" evidence="7">
    <location>
        <begin position="1"/>
        <end position="19"/>
    </location>
</feature>
<comment type="similarity">
    <text evidence="2 6">Belongs to the plant LTP family.</text>
</comment>
<sequence length="123" mass="13071">MASSKVLCVLMICIVLGSAVPMIEAGLPCPRIRGMIAPCLSYLQKGGKPLDTCCNGIKGLVSSATTPKDRQDACRCLQQSASMVSGLNPTFAEQLPSKCGANIPYKISKSTNCNTYIYLHNSI</sequence>
<name>A0AA88D3X0_FICCA</name>
<dbReference type="InterPro" id="IPR036312">
    <property type="entry name" value="Bifun_inhib/LTP/seed_sf"/>
</dbReference>
<dbReference type="EMBL" id="BTGU01000011">
    <property type="protein sequence ID" value="GMN40557.1"/>
    <property type="molecule type" value="Genomic_DNA"/>
</dbReference>
<dbReference type="Pfam" id="PF00234">
    <property type="entry name" value="Tryp_alpha_amyl"/>
    <property type="match status" value="1"/>
</dbReference>
<keyword evidence="4 6" id="KW-0446">Lipid-binding</keyword>
<dbReference type="PANTHER" id="PTHR33076">
    <property type="entry name" value="NON-SPECIFIC LIPID-TRANSFER PROTEIN 2-RELATED"/>
    <property type="match status" value="1"/>
</dbReference>
<dbReference type="Proteomes" id="UP001187192">
    <property type="component" value="Unassembled WGS sequence"/>
</dbReference>
<evidence type="ECO:0000313" key="10">
    <source>
        <dbReference type="Proteomes" id="UP001187192"/>
    </source>
</evidence>
<evidence type="ECO:0000313" key="9">
    <source>
        <dbReference type="EMBL" id="GMN40557.1"/>
    </source>
</evidence>
<feature type="domain" description="Bifunctional inhibitor/plant lipid transfer protein/seed storage helical" evidence="8">
    <location>
        <begin position="29"/>
        <end position="113"/>
    </location>
</feature>
<keyword evidence="10" id="KW-1185">Reference proteome</keyword>
<dbReference type="AlphaFoldDB" id="A0AA88D3X0"/>
<evidence type="ECO:0000256" key="6">
    <source>
        <dbReference type="RuleBase" id="RU000628"/>
    </source>
</evidence>
<dbReference type="GO" id="GO:0006869">
    <property type="term" value="P:lipid transport"/>
    <property type="evidence" value="ECO:0007669"/>
    <property type="project" value="InterPro"/>
</dbReference>